<comment type="caution">
    <text evidence="2">The sequence shown here is derived from an EMBL/GenBank/DDBJ whole genome shotgun (WGS) entry which is preliminary data.</text>
</comment>
<feature type="non-terminal residue" evidence="2">
    <location>
        <position position="1"/>
    </location>
</feature>
<dbReference type="AlphaFoldDB" id="A0A699XF87"/>
<organism evidence="2">
    <name type="scientific">Tanacetum cinerariifolium</name>
    <name type="common">Dalmatian daisy</name>
    <name type="synonym">Chrysanthemum cinerariifolium</name>
    <dbReference type="NCBI Taxonomy" id="118510"/>
    <lineage>
        <taxon>Eukaryota</taxon>
        <taxon>Viridiplantae</taxon>
        <taxon>Streptophyta</taxon>
        <taxon>Embryophyta</taxon>
        <taxon>Tracheophyta</taxon>
        <taxon>Spermatophyta</taxon>
        <taxon>Magnoliopsida</taxon>
        <taxon>eudicotyledons</taxon>
        <taxon>Gunneridae</taxon>
        <taxon>Pentapetalae</taxon>
        <taxon>asterids</taxon>
        <taxon>campanulids</taxon>
        <taxon>Asterales</taxon>
        <taxon>Asteraceae</taxon>
        <taxon>Asteroideae</taxon>
        <taxon>Anthemideae</taxon>
        <taxon>Anthemidinae</taxon>
        <taxon>Tanacetum</taxon>
    </lineage>
</organism>
<gene>
    <name evidence="2" type="ORF">Tci_927460</name>
</gene>
<name>A0A699XF87_TANCI</name>
<feature type="region of interest" description="Disordered" evidence="1">
    <location>
        <begin position="1"/>
        <end position="42"/>
    </location>
</feature>
<evidence type="ECO:0000313" key="2">
    <source>
        <dbReference type="EMBL" id="GFD55491.1"/>
    </source>
</evidence>
<proteinExistence type="predicted"/>
<reference evidence="2" key="1">
    <citation type="journal article" date="2019" name="Sci. Rep.">
        <title>Draft genome of Tanacetum cinerariifolium, the natural source of mosquito coil.</title>
        <authorList>
            <person name="Yamashiro T."/>
            <person name="Shiraishi A."/>
            <person name="Satake H."/>
            <person name="Nakayama K."/>
        </authorList>
    </citation>
    <scope>NUCLEOTIDE SEQUENCE</scope>
</reference>
<feature type="region of interest" description="Disordered" evidence="1">
    <location>
        <begin position="57"/>
        <end position="94"/>
    </location>
</feature>
<evidence type="ECO:0000256" key="1">
    <source>
        <dbReference type="SAM" id="MobiDB-lite"/>
    </source>
</evidence>
<dbReference type="EMBL" id="BKCJ011818695">
    <property type="protein sequence ID" value="GFD55491.1"/>
    <property type="molecule type" value="Genomic_DNA"/>
</dbReference>
<sequence>PVRAPGQRRLAVPGAAATAGGAGILAGPGRHEHDSAGGSGHGCQVVGALADRALRLPHRVDRQHADARPDAGEHGPGLGGHPVLAAADPAGDPR</sequence>
<feature type="non-terminal residue" evidence="2">
    <location>
        <position position="94"/>
    </location>
</feature>
<protein>
    <submittedName>
        <fullName evidence="2">Uncharacterized protein</fullName>
    </submittedName>
</protein>
<accession>A0A699XF87</accession>
<feature type="compositionally biased region" description="Basic and acidic residues" evidence="1">
    <location>
        <begin position="57"/>
        <end position="73"/>
    </location>
</feature>